<dbReference type="InParanoid" id="A0A2J6T3X3"/>
<accession>A0A2J6T3X3</accession>
<reference evidence="2 3" key="1">
    <citation type="submission" date="2016-04" db="EMBL/GenBank/DDBJ databases">
        <title>A degradative enzymes factory behind the ericoid mycorrhizal symbiosis.</title>
        <authorList>
            <consortium name="DOE Joint Genome Institute"/>
            <person name="Martino E."/>
            <person name="Morin E."/>
            <person name="Grelet G."/>
            <person name="Kuo A."/>
            <person name="Kohler A."/>
            <person name="Daghino S."/>
            <person name="Barry K."/>
            <person name="Choi C."/>
            <person name="Cichocki N."/>
            <person name="Clum A."/>
            <person name="Copeland A."/>
            <person name="Hainaut M."/>
            <person name="Haridas S."/>
            <person name="Labutti K."/>
            <person name="Lindquist E."/>
            <person name="Lipzen A."/>
            <person name="Khouja H.-R."/>
            <person name="Murat C."/>
            <person name="Ohm R."/>
            <person name="Olson A."/>
            <person name="Spatafora J."/>
            <person name="Veneault-Fourrey C."/>
            <person name="Henrissat B."/>
            <person name="Grigoriev I."/>
            <person name="Martin F."/>
            <person name="Perotto S."/>
        </authorList>
    </citation>
    <scope>NUCLEOTIDE SEQUENCE [LARGE SCALE GENOMIC DNA]</scope>
    <source>
        <strain evidence="2 3">E</strain>
    </source>
</reference>
<dbReference type="Proteomes" id="UP000235371">
    <property type="component" value="Unassembled WGS sequence"/>
</dbReference>
<feature type="compositionally biased region" description="Polar residues" evidence="1">
    <location>
        <begin position="38"/>
        <end position="58"/>
    </location>
</feature>
<keyword evidence="3" id="KW-1185">Reference proteome</keyword>
<evidence type="ECO:0000313" key="3">
    <source>
        <dbReference type="Proteomes" id="UP000235371"/>
    </source>
</evidence>
<dbReference type="AlphaFoldDB" id="A0A2J6T3X3"/>
<evidence type="ECO:0000313" key="2">
    <source>
        <dbReference type="EMBL" id="PMD57707.1"/>
    </source>
</evidence>
<name>A0A2J6T3X3_9HELO</name>
<evidence type="ECO:0000256" key="1">
    <source>
        <dbReference type="SAM" id="MobiDB-lite"/>
    </source>
</evidence>
<proteinExistence type="predicted"/>
<organism evidence="2 3">
    <name type="scientific">Hyaloscypha bicolor E</name>
    <dbReference type="NCBI Taxonomy" id="1095630"/>
    <lineage>
        <taxon>Eukaryota</taxon>
        <taxon>Fungi</taxon>
        <taxon>Dikarya</taxon>
        <taxon>Ascomycota</taxon>
        <taxon>Pezizomycotina</taxon>
        <taxon>Leotiomycetes</taxon>
        <taxon>Helotiales</taxon>
        <taxon>Hyaloscyphaceae</taxon>
        <taxon>Hyaloscypha</taxon>
        <taxon>Hyaloscypha bicolor</taxon>
    </lineage>
</organism>
<feature type="region of interest" description="Disordered" evidence="1">
    <location>
        <begin position="24"/>
        <end position="58"/>
    </location>
</feature>
<gene>
    <name evidence="2" type="ORF">K444DRAFT_32843</name>
</gene>
<dbReference type="EMBL" id="KZ613846">
    <property type="protein sequence ID" value="PMD57707.1"/>
    <property type="molecule type" value="Genomic_DNA"/>
</dbReference>
<protein>
    <submittedName>
        <fullName evidence="2">Uncharacterized protein</fullName>
    </submittedName>
</protein>
<dbReference type="GeneID" id="36580013"/>
<sequence length="85" mass="9779">MLRCRCCRSKPEIFRYHLRQGPLMRSPYGRPQAPPSNPTISPTQSLLHTRPSPSQKLSRQLMPMLSSIVPSNDSLDFFFLHRTSP</sequence>
<dbReference type="RefSeq" id="XP_024734611.1">
    <property type="nucleotide sequence ID" value="XM_024871931.1"/>
</dbReference>